<dbReference type="Gene3D" id="3.30.310.200">
    <property type="match status" value="1"/>
</dbReference>
<evidence type="ECO:0000313" key="4">
    <source>
        <dbReference type="EMBL" id="VFK01075.1"/>
    </source>
</evidence>
<dbReference type="EMBL" id="CAADFG010000059">
    <property type="protein sequence ID" value="VFJ93653.1"/>
    <property type="molecule type" value="Genomic_DNA"/>
</dbReference>
<dbReference type="AlphaFoldDB" id="A0A450V8D1"/>
<accession>A0A450V8D1</accession>
<evidence type="ECO:0000313" key="3">
    <source>
        <dbReference type="EMBL" id="VFJ94428.1"/>
    </source>
</evidence>
<sequence>MFLGDLKPAQEKLLQRIRELPSFDYWADWLRDRYGGKPLDPKMVERSMWLPEEIKAQGSRGINRYLAELARSEKEEKIKRVRAIFIGNGEAGKTSLFMVEHYEDIQDNRAWQHGGSLESQPWSNTRALVRADYQSRVLSLAVAGDHVDGYFPVLYDSLLKILERMPRLAYSKRLHLNEAGRGAGLPRRGTDGGFRGPAGQEGRRAGGIHLPVRQIRPAKTLTSHAGGDTGIPPEPKIERKAMAFWRERLGDFGGLTKPS</sequence>
<dbReference type="EMBL" id="CAADFJ010000057">
    <property type="protein sequence ID" value="VFK01075.1"/>
    <property type="molecule type" value="Genomic_DNA"/>
</dbReference>
<gene>
    <name evidence="2" type="ORF">BECKH772A_GA0070896_1005917</name>
    <name evidence="3" type="ORF">BECKH772B_GA0070898_1006117</name>
    <name evidence="4" type="ORF">BECKH772C_GA0070978_1005715</name>
</gene>
<organism evidence="4">
    <name type="scientific">Candidatus Kentrum eta</name>
    <dbReference type="NCBI Taxonomy" id="2126337"/>
    <lineage>
        <taxon>Bacteria</taxon>
        <taxon>Pseudomonadati</taxon>
        <taxon>Pseudomonadota</taxon>
        <taxon>Gammaproteobacteria</taxon>
        <taxon>Candidatus Kentrum</taxon>
    </lineage>
</organism>
<evidence type="ECO:0000313" key="2">
    <source>
        <dbReference type="EMBL" id="VFJ93653.1"/>
    </source>
</evidence>
<feature type="region of interest" description="Disordered" evidence="1">
    <location>
        <begin position="181"/>
        <end position="205"/>
    </location>
</feature>
<evidence type="ECO:0000256" key="1">
    <source>
        <dbReference type="SAM" id="MobiDB-lite"/>
    </source>
</evidence>
<reference evidence="4" key="1">
    <citation type="submission" date="2019-02" db="EMBL/GenBank/DDBJ databases">
        <authorList>
            <person name="Gruber-Vodicka R. H."/>
            <person name="Seah K. B. B."/>
        </authorList>
    </citation>
    <scope>NUCLEOTIDE SEQUENCE</scope>
    <source>
        <strain evidence="4">BECK_SA2B12</strain>
        <strain evidence="2">BECK_SA2B15</strain>
        <strain evidence="3">BECK_SA2B20</strain>
    </source>
</reference>
<proteinExistence type="predicted"/>
<dbReference type="EMBL" id="CAADFI010000061">
    <property type="protein sequence ID" value="VFJ94428.1"/>
    <property type="molecule type" value="Genomic_DNA"/>
</dbReference>
<name>A0A450V8D1_9GAMM</name>
<protein>
    <submittedName>
        <fullName evidence="4">Uncharacterized protein</fullName>
    </submittedName>
</protein>